<sequence length="113" mass="12220">MVMWVLSPTSSTTSSSCRPNSTTPRSDSPLTSNPTPFSFLLRRCNLSFPFSLSFDHFHSSTASTFSLFPFKTAPPPPHQDLFALTDDGASASHSSHTAFNHLVVLSPTLTTAT</sequence>
<gene>
    <name evidence="2" type="ORF">VNO80_22954</name>
</gene>
<feature type="compositionally biased region" description="Low complexity" evidence="1">
    <location>
        <begin position="7"/>
        <end position="26"/>
    </location>
</feature>
<comment type="caution">
    <text evidence="2">The sequence shown here is derived from an EMBL/GenBank/DDBJ whole genome shotgun (WGS) entry which is preliminary data.</text>
</comment>
<dbReference type="EMBL" id="JAYMYR010000008">
    <property type="protein sequence ID" value="KAK7348399.1"/>
    <property type="molecule type" value="Genomic_DNA"/>
</dbReference>
<proteinExistence type="predicted"/>
<evidence type="ECO:0000313" key="3">
    <source>
        <dbReference type="Proteomes" id="UP001374584"/>
    </source>
</evidence>
<protein>
    <submittedName>
        <fullName evidence="2">Uncharacterized protein</fullName>
    </submittedName>
</protein>
<organism evidence="2 3">
    <name type="scientific">Phaseolus coccineus</name>
    <name type="common">Scarlet runner bean</name>
    <name type="synonym">Phaseolus multiflorus</name>
    <dbReference type="NCBI Taxonomy" id="3886"/>
    <lineage>
        <taxon>Eukaryota</taxon>
        <taxon>Viridiplantae</taxon>
        <taxon>Streptophyta</taxon>
        <taxon>Embryophyta</taxon>
        <taxon>Tracheophyta</taxon>
        <taxon>Spermatophyta</taxon>
        <taxon>Magnoliopsida</taxon>
        <taxon>eudicotyledons</taxon>
        <taxon>Gunneridae</taxon>
        <taxon>Pentapetalae</taxon>
        <taxon>rosids</taxon>
        <taxon>fabids</taxon>
        <taxon>Fabales</taxon>
        <taxon>Fabaceae</taxon>
        <taxon>Papilionoideae</taxon>
        <taxon>50 kb inversion clade</taxon>
        <taxon>NPAAA clade</taxon>
        <taxon>indigoferoid/millettioid clade</taxon>
        <taxon>Phaseoleae</taxon>
        <taxon>Phaseolus</taxon>
    </lineage>
</organism>
<keyword evidence="3" id="KW-1185">Reference proteome</keyword>
<evidence type="ECO:0000313" key="2">
    <source>
        <dbReference type="EMBL" id="KAK7348399.1"/>
    </source>
</evidence>
<accession>A0AAN9M8Y8</accession>
<reference evidence="2 3" key="1">
    <citation type="submission" date="2024-01" db="EMBL/GenBank/DDBJ databases">
        <title>The genomes of 5 underutilized Papilionoideae crops provide insights into root nodulation and disease resistanc.</title>
        <authorList>
            <person name="Jiang F."/>
        </authorList>
    </citation>
    <scope>NUCLEOTIDE SEQUENCE [LARGE SCALE GENOMIC DNA]</scope>
    <source>
        <strain evidence="2">JINMINGXINNONG_FW02</strain>
        <tissue evidence="2">Leaves</tissue>
    </source>
</reference>
<dbReference type="AlphaFoldDB" id="A0AAN9M8Y8"/>
<evidence type="ECO:0000256" key="1">
    <source>
        <dbReference type="SAM" id="MobiDB-lite"/>
    </source>
</evidence>
<dbReference type="Proteomes" id="UP001374584">
    <property type="component" value="Unassembled WGS sequence"/>
</dbReference>
<name>A0AAN9M8Y8_PHACN</name>
<feature type="region of interest" description="Disordered" evidence="1">
    <location>
        <begin position="1"/>
        <end position="32"/>
    </location>
</feature>